<gene>
    <name evidence="1" type="ORF">LCGC14_2436840</name>
</gene>
<accession>A0A0F9BKD3</accession>
<dbReference type="EMBL" id="LAZR01037405">
    <property type="protein sequence ID" value="KKL22300.1"/>
    <property type="molecule type" value="Genomic_DNA"/>
</dbReference>
<reference evidence="1" key="1">
    <citation type="journal article" date="2015" name="Nature">
        <title>Complex archaea that bridge the gap between prokaryotes and eukaryotes.</title>
        <authorList>
            <person name="Spang A."/>
            <person name="Saw J.H."/>
            <person name="Jorgensen S.L."/>
            <person name="Zaremba-Niedzwiedzka K."/>
            <person name="Martijn J."/>
            <person name="Lind A.E."/>
            <person name="van Eijk R."/>
            <person name="Schleper C."/>
            <person name="Guy L."/>
            <person name="Ettema T.J."/>
        </authorList>
    </citation>
    <scope>NUCLEOTIDE SEQUENCE</scope>
</reference>
<name>A0A0F9BKD3_9ZZZZ</name>
<dbReference type="AlphaFoldDB" id="A0A0F9BKD3"/>
<evidence type="ECO:0000313" key="1">
    <source>
        <dbReference type="EMBL" id="KKL22300.1"/>
    </source>
</evidence>
<organism evidence="1">
    <name type="scientific">marine sediment metagenome</name>
    <dbReference type="NCBI Taxonomy" id="412755"/>
    <lineage>
        <taxon>unclassified sequences</taxon>
        <taxon>metagenomes</taxon>
        <taxon>ecological metagenomes</taxon>
    </lineage>
</organism>
<proteinExistence type="predicted"/>
<protein>
    <submittedName>
        <fullName evidence="1">Uncharacterized protein</fullName>
    </submittedName>
</protein>
<comment type="caution">
    <text evidence="1">The sequence shown here is derived from an EMBL/GenBank/DDBJ whole genome shotgun (WGS) entry which is preliminary data.</text>
</comment>
<sequence length="71" mass="8052">MTDENAKKKYAHLKGLISGKLKTGNPVRDELIVSDAERHLADLLKKRPKIVFEEVKEEPVEEVKPKSKGKN</sequence>